<feature type="domain" description="Major facilitator superfamily (MFS) profile" evidence="5">
    <location>
        <begin position="9"/>
        <end position="396"/>
    </location>
</feature>
<dbReference type="InterPro" id="IPR050327">
    <property type="entry name" value="Proton-linked_MCT"/>
</dbReference>
<dbReference type="CDD" id="cd17353">
    <property type="entry name" value="MFS_OFA_like"/>
    <property type="match status" value="1"/>
</dbReference>
<dbReference type="PANTHER" id="PTHR11360">
    <property type="entry name" value="MONOCARBOXYLATE TRANSPORTER"/>
    <property type="match status" value="1"/>
</dbReference>
<dbReference type="InterPro" id="IPR036259">
    <property type="entry name" value="MFS_trans_sf"/>
</dbReference>
<feature type="transmembrane region" description="Helical" evidence="4">
    <location>
        <begin position="102"/>
        <end position="124"/>
    </location>
</feature>
<dbReference type="InterPro" id="IPR020846">
    <property type="entry name" value="MFS_dom"/>
</dbReference>
<name>A0A2N7BJ59_9VIBR</name>
<reference evidence="7" key="1">
    <citation type="submission" date="2016-07" db="EMBL/GenBank/DDBJ databases">
        <title>Nontailed viruses are major unrecognized killers of bacteria in the ocean.</title>
        <authorList>
            <person name="Kauffman K."/>
            <person name="Hussain F."/>
            <person name="Yang J."/>
            <person name="Arevalo P."/>
            <person name="Brown J."/>
            <person name="Cutler M."/>
            <person name="Kelly L."/>
            <person name="Polz M.F."/>
        </authorList>
    </citation>
    <scope>NUCLEOTIDE SEQUENCE [LARGE SCALE GENOMIC DNA]</scope>
    <source>
        <strain evidence="7">10N.286.55.C1</strain>
    </source>
</reference>
<protein>
    <recommendedName>
        <fullName evidence="5">Major facilitator superfamily (MFS) profile domain-containing protein</fullName>
    </recommendedName>
</protein>
<evidence type="ECO:0000256" key="1">
    <source>
        <dbReference type="ARBA" id="ARBA00022692"/>
    </source>
</evidence>
<dbReference type="Proteomes" id="UP000235778">
    <property type="component" value="Unassembled WGS sequence"/>
</dbReference>
<feature type="transmembrane region" description="Helical" evidence="4">
    <location>
        <begin position="285"/>
        <end position="305"/>
    </location>
</feature>
<keyword evidence="2 4" id="KW-1133">Transmembrane helix</keyword>
<feature type="transmembrane region" description="Helical" evidence="4">
    <location>
        <begin position="347"/>
        <end position="368"/>
    </location>
</feature>
<feature type="transmembrane region" description="Helical" evidence="4">
    <location>
        <begin position="12"/>
        <end position="30"/>
    </location>
</feature>
<proteinExistence type="predicted"/>
<evidence type="ECO:0000313" key="7">
    <source>
        <dbReference type="Proteomes" id="UP000235778"/>
    </source>
</evidence>
<dbReference type="EMBL" id="MCSI01000175">
    <property type="protein sequence ID" value="PME56637.1"/>
    <property type="molecule type" value="Genomic_DNA"/>
</dbReference>
<dbReference type="SUPFAM" id="SSF103473">
    <property type="entry name" value="MFS general substrate transporter"/>
    <property type="match status" value="1"/>
</dbReference>
<dbReference type="PROSITE" id="PS50850">
    <property type="entry name" value="MFS"/>
    <property type="match status" value="1"/>
</dbReference>
<comment type="caution">
    <text evidence="6">The sequence shown here is derived from an EMBL/GenBank/DDBJ whole genome shotgun (WGS) entry which is preliminary data.</text>
</comment>
<feature type="transmembrane region" description="Helical" evidence="4">
    <location>
        <begin position="78"/>
        <end position="96"/>
    </location>
</feature>
<dbReference type="Gene3D" id="1.20.1250.20">
    <property type="entry name" value="MFS general substrate transporter like domains"/>
    <property type="match status" value="2"/>
</dbReference>
<feature type="transmembrane region" description="Helical" evidence="4">
    <location>
        <begin position="311"/>
        <end position="335"/>
    </location>
</feature>
<evidence type="ECO:0000256" key="4">
    <source>
        <dbReference type="SAM" id="Phobius"/>
    </source>
</evidence>
<evidence type="ECO:0000256" key="3">
    <source>
        <dbReference type="ARBA" id="ARBA00023136"/>
    </source>
</evidence>
<dbReference type="PANTHER" id="PTHR11360:SF304">
    <property type="entry name" value="MFS DOMAIN-CONTAINING PROTEIN"/>
    <property type="match status" value="1"/>
</dbReference>
<feature type="transmembrane region" description="Helical" evidence="4">
    <location>
        <begin position="136"/>
        <end position="156"/>
    </location>
</feature>
<dbReference type="InterPro" id="IPR011701">
    <property type="entry name" value="MFS"/>
</dbReference>
<evidence type="ECO:0000259" key="5">
    <source>
        <dbReference type="PROSITE" id="PS50850"/>
    </source>
</evidence>
<evidence type="ECO:0000256" key="2">
    <source>
        <dbReference type="ARBA" id="ARBA00022989"/>
    </source>
</evidence>
<dbReference type="AlphaFoldDB" id="A0A2N7BJ59"/>
<evidence type="ECO:0000313" key="6">
    <source>
        <dbReference type="EMBL" id="PME56637.1"/>
    </source>
</evidence>
<keyword evidence="1 4" id="KW-0812">Transmembrane</keyword>
<gene>
    <name evidence="6" type="ORF">BCV30_19045</name>
</gene>
<organism evidence="6 7">
    <name type="scientific">Vibrio lentus</name>
    <dbReference type="NCBI Taxonomy" id="136468"/>
    <lineage>
        <taxon>Bacteria</taxon>
        <taxon>Pseudomonadati</taxon>
        <taxon>Pseudomonadota</taxon>
        <taxon>Gammaproteobacteria</taxon>
        <taxon>Vibrionales</taxon>
        <taxon>Vibrionaceae</taxon>
        <taxon>Vibrio</taxon>
    </lineage>
</organism>
<feature type="transmembrane region" description="Helical" evidence="4">
    <location>
        <begin position="225"/>
        <end position="245"/>
    </location>
</feature>
<dbReference type="GO" id="GO:0022857">
    <property type="term" value="F:transmembrane transporter activity"/>
    <property type="evidence" value="ECO:0007669"/>
    <property type="project" value="InterPro"/>
</dbReference>
<accession>A0A2N7BJ59</accession>
<feature type="transmembrane region" description="Helical" evidence="4">
    <location>
        <begin position="50"/>
        <end position="69"/>
    </location>
</feature>
<feature type="transmembrane region" description="Helical" evidence="4">
    <location>
        <begin position="374"/>
        <end position="391"/>
    </location>
</feature>
<keyword evidence="3 4" id="KW-0472">Membrane</keyword>
<feature type="transmembrane region" description="Helical" evidence="4">
    <location>
        <begin position="257"/>
        <end position="278"/>
    </location>
</feature>
<sequence length="409" mass="43496">MVEVKLISKPFKILVIGLIVNLSIGILYVWGVFSEPLAEALGVDPKDVDGPYQTSVFAFSVSLFLAGVWQDKIGPRKVTILGVFLVGTGLLASGYASTLAELQVTFGCMVGAGMGFAYACIGPCTMKWWPENRKGLVSGLTAGGFAMAALYLAPLSTVLIDHYGILDTFKILGVGLLFMIPMASFLVNPPKGYVAEETGGQASESGVDVNIQWLDMLKTPQFYQIWLMFMVSSAAGIMLIGSIGNVSKSIGLTSEEIALGIILLAIFNTAGRVIGGLVFDKIGRVHTLGLIFMLQAVNMVLFTTIETTIPLMIGISIGAMSYGALFGVFPPVTAVDYGLKSYGTNFGILYSAWGVSGFFGGILASVSGSPENTYLAYAALLLSITVMNYLMKPVDKSIILNKNAINLEC</sequence>
<feature type="transmembrane region" description="Helical" evidence="4">
    <location>
        <begin position="168"/>
        <end position="187"/>
    </location>
</feature>
<dbReference type="Pfam" id="PF07690">
    <property type="entry name" value="MFS_1"/>
    <property type="match status" value="1"/>
</dbReference>